<dbReference type="Proteomes" id="UP000799302">
    <property type="component" value="Unassembled WGS sequence"/>
</dbReference>
<sequence length="175" mass="19594">MDPTNINPDENRKRMLQGELYFAFHPDLVADRHRSEVACHNYNNAGDVTRRRRVELWRDVIGDSSPMPPQGTTSEEDEQLLASYPWVHAPLHIDYGTNLRVGEGVFINFNLTVLDTCLVTIGARTLLGPNVSIYSGTHPEDPFLRNGTNGVSQLAKVQSLELQAWSRKMCLSSGS</sequence>
<dbReference type="InterPro" id="IPR051159">
    <property type="entry name" value="Hexapeptide_acetyltransf"/>
</dbReference>
<keyword evidence="5" id="KW-1185">Reference proteome</keyword>
<gene>
    <name evidence="4" type="ORF">BT63DRAFT_41309</name>
</gene>
<name>A0A6A6UVW4_9PEZI</name>
<reference evidence="4" key="1">
    <citation type="journal article" date="2020" name="Stud. Mycol.">
        <title>101 Dothideomycetes genomes: a test case for predicting lifestyles and emergence of pathogens.</title>
        <authorList>
            <person name="Haridas S."/>
            <person name="Albert R."/>
            <person name="Binder M."/>
            <person name="Bloem J."/>
            <person name="Labutti K."/>
            <person name="Salamov A."/>
            <person name="Andreopoulos B."/>
            <person name="Baker S."/>
            <person name="Barry K."/>
            <person name="Bills G."/>
            <person name="Bluhm B."/>
            <person name="Cannon C."/>
            <person name="Castanera R."/>
            <person name="Culley D."/>
            <person name="Daum C."/>
            <person name="Ezra D."/>
            <person name="Gonzalez J."/>
            <person name="Henrissat B."/>
            <person name="Kuo A."/>
            <person name="Liang C."/>
            <person name="Lipzen A."/>
            <person name="Lutzoni F."/>
            <person name="Magnuson J."/>
            <person name="Mondo S."/>
            <person name="Nolan M."/>
            <person name="Ohm R."/>
            <person name="Pangilinan J."/>
            <person name="Park H.-J."/>
            <person name="Ramirez L."/>
            <person name="Alfaro M."/>
            <person name="Sun H."/>
            <person name="Tritt A."/>
            <person name="Yoshinaga Y."/>
            <person name="Zwiers L.-H."/>
            <person name="Turgeon B."/>
            <person name="Goodwin S."/>
            <person name="Spatafora J."/>
            <person name="Crous P."/>
            <person name="Grigoriev I."/>
        </authorList>
    </citation>
    <scope>NUCLEOTIDE SEQUENCE</scope>
    <source>
        <strain evidence="4">CBS 115976</strain>
    </source>
</reference>
<dbReference type="Gene3D" id="2.160.10.10">
    <property type="entry name" value="Hexapeptide repeat proteins"/>
    <property type="match status" value="1"/>
</dbReference>
<dbReference type="EMBL" id="MU004230">
    <property type="protein sequence ID" value="KAF2675547.1"/>
    <property type="molecule type" value="Genomic_DNA"/>
</dbReference>
<dbReference type="InterPro" id="IPR024688">
    <property type="entry name" value="Mac_dom"/>
</dbReference>
<evidence type="ECO:0000259" key="3">
    <source>
        <dbReference type="SMART" id="SM01266"/>
    </source>
</evidence>
<comment type="similarity">
    <text evidence="1">Belongs to the transferase hexapeptide repeat family.</text>
</comment>
<keyword evidence="2" id="KW-0808">Transferase</keyword>
<dbReference type="SUPFAM" id="SSF51161">
    <property type="entry name" value="Trimeric LpxA-like enzymes"/>
    <property type="match status" value="1"/>
</dbReference>
<organism evidence="4 5">
    <name type="scientific">Microthyrium microscopicum</name>
    <dbReference type="NCBI Taxonomy" id="703497"/>
    <lineage>
        <taxon>Eukaryota</taxon>
        <taxon>Fungi</taxon>
        <taxon>Dikarya</taxon>
        <taxon>Ascomycota</taxon>
        <taxon>Pezizomycotina</taxon>
        <taxon>Dothideomycetes</taxon>
        <taxon>Dothideomycetes incertae sedis</taxon>
        <taxon>Microthyriales</taxon>
        <taxon>Microthyriaceae</taxon>
        <taxon>Microthyrium</taxon>
    </lineage>
</organism>
<accession>A0A6A6UVW4</accession>
<dbReference type="Pfam" id="PF12464">
    <property type="entry name" value="Mac"/>
    <property type="match status" value="1"/>
</dbReference>
<dbReference type="GO" id="GO:0016407">
    <property type="term" value="F:acetyltransferase activity"/>
    <property type="evidence" value="ECO:0007669"/>
    <property type="project" value="InterPro"/>
</dbReference>
<dbReference type="PANTHER" id="PTHR23416:SF54">
    <property type="entry name" value="ACETYLTRANSFERASE, CYSE_LACA_LPXA_NODL FAMILY (AFU_ORTHOLOGUE AFUA_2G08430)-RELATED"/>
    <property type="match status" value="1"/>
</dbReference>
<dbReference type="InterPro" id="IPR011004">
    <property type="entry name" value="Trimer_LpxA-like_sf"/>
</dbReference>
<feature type="domain" description="Maltose/galactoside acetyltransferase" evidence="3">
    <location>
        <begin position="12"/>
        <end position="66"/>
    </location>
</feature>
<evidence type="ECO:0000256" key="2">
    <source>
        <dbReference type="ARBA" id="ARBA00022679"/>
    </source>
</evidence>
<proteinExistence type="inferred from homology"/>
<evidence type="ECO:0000256" key="1">
    <source>
        <dbReference type="ARBA" id="ARBA00007274"/>
    </source>
</evidence>
<dbReference type="SMART" id="SM01266">
    <property type="entry name" value="Mac"/>
    <property type="match status" value="1"/>
</dbReference>
<evidence type="ECO:0000313" key="5">
    <source>
        <dbReference type="Proteomes" id="UP000799302"/>
    </source>
</evidence>
<dbReference type="OrthoDB" id="25818at2759"/>
<protein>
    <submittedName>
        <fullName evidence="4">Trimeric LpxA-like protein</fullName>
    </submittedName>
</protein>
<dbReference type="PANTHER" id="PTHR23416">
    <property type="entry name" value="SIALIC ACID SYNTHASE-RELATED"/>
    <property type="match status" value="1"/>
</dbReference>
<dbReference type="AlphaFoldDB" id="A0A6A6UVW4"/>
<evidence type="ECO:0000313" key="4">
    <source>
        <dbReference type="EMBL" id="KAF2675547.1"/>
    </source>
</evidence>
<dbReference type="GO" id="GO:0008374">
    <property type="term" value="F:O-acyltransferase activity"/>
    <property type="evidence" value="ECO:0007669"/>
    <property type="project" value="TreeGrafter"/>
</dbReference>